<proteinExistence type="predicted"/>
<protein>
    <submittedName>
        <fullName evidence="1">Uncharacterized protein</fullName>
    </submittedName>
</protein>
<feature type="non-terminal residue" evidence="1">
    <location>
        <position position="1"/>
    </location>
</feature>
<comment type="caution">
    <text evidence="1">The sequence shown here is derived from an EMBL/GenBank/DDBJ whole genome shotgun (WGS) entry which is preliminary data.</text>
</comment>
<dbReference type="AlphaFoldDB" id="X1DF73"/>
<organism evidence="1">
    <name type="scientific">marine sediment metagenome</name>
    <dbReference type="NCBI Taxonomy" id="412755"/>
    <lineage>
        <taxon>unclassified sequences</taxon>
        <taxon>metagenomes</taxon>
        <taxon>ecological metagenomes</taxon>
    </lineage>
</organism>
<gene>
    <name evidence="1" type="ORF">S03H2_08727</name>
</gene>
<reference evidence="1" key="1">
    <citation type="journal article" date="2014" name="Front. Microbiol.">
        <title>High frequency of phylogenetically diverse reductive dehalogenase-homologous genes in deep subseafloor sedimentary metagenomes.</title>
        <authorList>
            <person name="Kawai M."/>
            <person name="Futagami T."/>
            <person name="Toyoda A."/>
            <person name="Takaki Y."/>
            <person name="Nishi S."/>
            <person name="Hori S."/>
            <person name="Arai W."/>
            <person name="Tsubouchi T."/>
            <person name="Morono Y."/>
            <person name="Uchiyama I."/>
            <person name="Ito T."/>
            <person name="Fujiyama A."/>
            <person name="Inagaki F."/>
            <person name="Takami H."/>
        </authorList>
    </citation>
    <scope>NUCLEOTIDE SEQUENCE</scope>
    <source>
        <strain evidence="1">Expedition CK06-06</strain>
    </source>
</reference>
<name>X1DF73_9ZZZZ</name>
<accession>X1DF73</accession>
<dbReference type="EMBL" id="BARU01004292">
    <property type="protein sequence ID" value="GAH19451.1"/>
    <property type="molecule type" value="Genomic_DNA"/>
</dbReference>
<evidence type="ECO:0000313" key="1">
    <source>
        <dbReference type="EMBL" id="GAH19451.1"/>
    </source>
</evidence>
<sequence>TAADWIKVAKGEIAAKVLLNCETVQRQGLSHETKTTEEIGGKKVPICTSLHNWFCCTGP</sequence>